<organism evidence="3 4">
    <name type="scientific">Thalassospira xiamenensis M-5 = DSM 17429</name>
    <dbReference type="NCBI Taxonomy" id="1123366"/>
    <lineage>
        <taxon>Bacteria</taxon>
        <taxon>Pseudomonadati</taxon>
        <taxon>Pseudomonadota</taxon>
        <taxon>Alphaproteobacteria</taxon>
        <taxon>Rhodospirillales</taxon>
        <taxon>Thalassospiraceae</taxon>
        <taxon>Thalassospira</taxon>
    </lineage>
</organism>
<protein>
    <recommendedName>
        <fullName evidence="5">DUF883 domain-containing protein</fullName>
    </recommendedName>
</protein>
<dbReference type="KEGG" id="txi:TH3_11195"/>
<accession>A0AB72UDK2</accession>
<evidence type="ECO:0000313" key="4">
    <source>
        <dbReference type="Proteomes" id="UP000007127"/>
    </source>
</evidence>
<reference evidence="3 4" key="1">
    <citation type="journal article" date="2012" name="J. Bacteriol.">
        <title>Genome sequence of Thalassospira xiamenensis type strain M-5.</title>
        <authorList>
            <person name="Lai Q."/>
            <person name="Shao Z."/>
        </authorList>
    </citation>
    <scope>NUCLEOTIDE SEQUENCE [LARGE SCALE GENOMIC DNA]</scope>
    <source>
        <strain evidence="3 4">M-5</strain>
    </source>
</reference>
<keyword evidence="2" id="KW-0472">Membrane</keyword>
<keyword evidence="2" id="KW-0812">Transmembrane</keyword>
<proteinExistence type="predicted"/>
<evidence type="ECO:0000256" key="2">
    <source>
        <dbReference type="SAM" id="Phobius"/>
    </source>
</evidence>
<feature type="coiled-coil region" evidence="1">
    <location>
        <begin position="3"/>
        <end position="30"/>
    </location>
</feature>
<dbReference type="EMBL" id="CP004388">
    <property type="protein sequence ID" value="AJD52355.1"/>
    <property type="molecule type" value="Genomic_DNA"/>
</dbReference>
<keyword evidence="1" id="KW-0175">Coiled coil</keyword>
<dbReference type="AlphaFoldDB" id="A0AB72UDK2"/>
<feature type="transmembrane region" description="Helical" evidence="2">
    <location>
        <begin position="77"/>
        <end position="94"/>
    </location>
</feature>
<gene>
    <name evidence="3" type="ORF">TH3_11195</name>
</gene>
<keyword evidence="2" id="KW-1133">Transmembrane helix</keyword>
<sequence>MMVTKTDTDNAKLQADVEALRKDLAEVTKTLRTMGSDRANSVAQSAAERVREVSGQVHDQFDHARGVAVDQVRERPLTSVAITFGIGMLVGGLLRK</sequence>
<evidence type="ECO:0000313" key="3">
    <source>
        <dbReference type="EMBL" id="AJD52355.1"/>
    </source>
</evidence>
<dbReference type="Proteomes" id="UP000007127">
    <property type="component" value="Chromosome"/>
</dbReference>
<evidence type="ECO:0000256" key="1">
    <source>
        <dbReference type="SAM" id="Coils"/>
    </source>
</evidence>
<name>A0AB72UDK2_9PROT</name>
<evidence type="ECO:0008006" key="5">
    <source>
        <dbReference type="Google" id="ProtNLM"/>
    </source>
</evidence>